<evidence type="ECO:0000313" key="1">
    <source>
        <dbReference type="EMBL" id="MDD7960975.1"/>
    </source>
</evidence>
<dbReference type="RefSeq" id="WP_274263659.1">
    <property type="nucleotide sequence ID" value="NZ_JAQZCI010000001.1"/>
</dbReference>
<gene>
    <name evidence="1" type="ORF">PUW80_01275</name>
</gene>
<sequence length="130" mass="14038">MPFRTKETLEAWLVEFAELGYPLSDRLRVMPQDGSDGHDTGLIGLDLINAGTVTYLQPEPIGSTHWAVTFEARELDVTLAAGRALELSTELAMLSALCAFLQTKSVAFLAERMPESRTGVKALGSVATPS</sequence>
<reference evidence="1 2" key="1">
    <citation type="submission" date="2023-02" db="EMBL/GenBank/DDBJ databases">
        <title>Study of novel species of the Microbacterium genus.</title>
        <authorList>
            <person name="Arroyo-Herrera I."/>
            <person name="Roman-Ponce B."/>
            <person name="Vasquez-Murrieta M.S."/>
        </authorList>
    </citation>
    <scope>NUCLEOTIDE SEQUENCE [LARGE SCALE GENOMIC DNA]</scope>
    <source>
        <strain evidence="1 2">NE1TT3</strain>
    </source>
</reference>
<organism evidence="1 2">
    <name type="scientific">Microbacterium thalli</name>
    <dbReference type="NCBI Taxonomy" id="3027921"/>
    <lineage>
        <taxon>Bacteria</taxon>
        <taxon>Bacillati</taxon>
        <taxon>Actinomycetota</taxon>
        <taxon>Actinomycetes</taxon>
        <taxon>Micrococcales</taxon>
        <taxon>Microbacteriaceae</taxon>
        <taxon>Microbacterium</taxon>
    </lineage>
</organism>
<comment type="caution">
    <text evidence="1">The sequence shown here is derived from an EMBL/GenBank/DDBJ whole genome shotgun (WGS) entry which is preliminary data.</text>
</comment>
<keyword evidence="2" id="KW-1185">Reference proteome</keyword>
<name>A0ABT5SDU2_9MICO</name>
<evidence type="ECO:0000313" key="2">
    <source>
        <dbReference type="Proteomes" id="UP001218170"/>
    </source>
</evidence>
<dbReference type="EMBL" id="JAQZCI010000001">
    <property type="protein sequence ID" value="MDD7960975.1"/>
    <property type="molecule type" value="Genomic_DNA"/>
</dbReference>
<proteinExistence type="predicted"/>
<dbReference type="Proteomes" id="UP001218170">
    <property type="component" value="Unassembled WGS sequence"/>
</dbReference>
<accession>A0ABT5SDU2</accession>
<protein>
    <submittedName>
        <fullName evidence="1">Uncharacterized protein</fullName>
    </submittedName>
</protein>